<dbReference type="HOGENOM" id="CLU_080178_0_0_7"/>
<organism evidence="1 2">
    <name type="scientific">Desulfurivibrio alkaliphilus (strain DSM 19089 / UNIQEM U267 / AHT2)</name>
    <dbReference type="NCBI Taxonomy" id="589865"/>
    <lineage>
        <taxon>Bacteria</taxon>
        <taxon>Pseudomonadati</taxon>
        <taxon>Thermodesulfobacteriota</taxon>
        <taxon>Desulfobulbia</taxon>
        <taxon>Desulfobulbales</taxon>
        <taxon>Desulfobulbaceae</taxon>
        <taxon>Desulfurivibrio</taxon>
    </lineage>
</organism>
<accession>D6Z187</accession>
<dbReference type="PANTHER" id="PTHR35866:SF1">
    <property type="entry name" value="YKGJ FAMILY CYSTEINE CLUSTER PROTEIN"/>
    <property type="match status" value="1"/>
</dbReference>
<proteinExistence type="predicted"/>
<dbReference type="PANTHER" id="PTHR35866">
    <property type="entry name" value="PUTATIVE-RELATED"/>
    <property type="match status" value="1"/>
</dbReference>
<dbReference type="Proteomes" id="UP000001508">
    <property type="component" value="Chromosome"/>
</dbReference>
<reference evidence="2" key="1">
    <citation type="submission" date="2010-02" db="EMBL/GenBank/DDBJ databases">
        <title>Complete sequence of Desulfurivibrio alkaliphilus AHT2.</title>
        <authorList>
            <consortium name="US DOE Joint Genome Institute"/>
            <person name="Pitluck S."/>
            <person name="Chertkov O."/>
            <person name="Detter J.C."/>
            <person name="Han C."/>
            <person name="Tapia R."/>
            <person name="Larimer F."/>
            <person name="Land M."/>
            <person name="Hauser L."/>
            <person name="Kyrpides N."/>
            <person name="Mikhailova N."/>
            <person name="Sorokin D.Y."/>
            <person name="Muyzer G."/>
            <person name="Woyke T."/>
        </authorList>
    </citation>
    <scope>NUCLEOTIDE SEQUENCE [LARGE SCALE GENOMIC DNA]</scope>
    <source>
        <strain evidence="2">DSM 19089 / UNIQEM U267 / AHT2</strain>
    </source>
</reference>
<protein>
    <recommendedName>
        <fullName evidence="3">YkgJ family cysteine cluster protein</fullName>
    </recommendedName>
</protein>
<dbReference type="Pfam" id="PF03692">
    <property type="entry name" value="CxxCxxCC"/>
    <property type="match status" value="1"/>
</dbReference>
<dbReference type="OrthoDB" id="9810361at2"/>
<dbReference type="KEGG" id="dak:DaAHT2_0636"/>
<evidence type="ECO:0000313" key="2">
    <source>
        <dbReference type="Proteomes" id="UP000001508"/>
    </source>
</evidence>
<gene>
    <name evidence="1" type="ordered locus">DaAHT2_0636</name>
</gene>
<evidence type="ECO:0008006" key="3">
    <source>
        <dbReference type="Google" id="ProtNLM"/>
    </source>
</evidence>
<evidence type="ECO:0000313" key="1">
    <source>
        <dbReference type="EMBL" id="ADH85342.1"/>
    </source>
</evidence>
<keyword evidence="2" id="KW-1185">Reference proteome</keyword>
<dbReference type="AlphaFoldDB" id="D6Z187"/>
<dbReference type="InParanoid" id="D6Z187"/>
<dbReference type="RefSeq" id="WP_013162873.1">
    <property type="nucleotide sequence ID" value="NC_014216.1"/>
</dbReference>
<dbReference type="InterPro" id="IPR005358">
    <property type="entry name" value="Puta_zinc/iron-chelating_dom"/>
</dbReference>
<dbReference type="STRING" id="589865.DaAHT2_0636"/>
<name>D6Z187_DESAT</name>
<sequence length="253" mass="29176">MSVRPPDKVQPIQAVEEFSFNCGPEVPCFTECCRALDLVLTPYDALRLRHRLGLDSAAFLERYAVIEEHQDEAFSLVYLAMLEDERRRCPFVGPAGCTVYEDRPAACRAYPIGRGLRLTPCRSHLQELFVLVREDHCRGFEENRSITPEDWMADQGLEPYNRFSEAMLPLLRHPIILQGWQPTPEQQQEYLHTLYQLEYFRRRVAAGEISLPDEAEVKGQEAAELDDYQLLLAAIKWLPTTWPGHKSDGRLDK</sequence>
<dbReference type="EMBL" id="CP001940">
    <property type="protein sequence ID" value="ADH85342.1"/>
    <property type="molecule type" value="Genomic_DNA"/>
</dbReference>
<dbReference type="eggNOG" id="COG0727">
    <property type="taxonomic scope" value="Bacteria"/>
</dbReference>